<accession>K2JZS6</accession>
<evidence type="ECO:0000313" key="1">
    <source>
        <dbReference type="EMBL" id="EKE75889.1"/>
    </source>
</evidence>
<dbReference type="EMBL" id="AMRI01000006">
    <property type="protein sequence ID" value="EKE75889.1"/>
    <property type="molecule type" value="Genomic_DNA"/>
</dbReference>
<dbReference type="eggNOG" id="COG3159">
    <property type="taxonomic scope" value="Bacteria"/>
</dbReference>
<dbReference type="InterPro" id="IPR007435">
    <property type="entry name" value="DUF484"/>
</dbReference>
<dbReference type="PANTHER" id="PTHR38765:SF1">
    <property type="entry name" value="DUF484 DOMAIN-CONTAINING PROTEIN"/>
    <property type="match status" value="1"/>
</dbReference>
<evidence type="ECO:0000313" key="2">
    <source>
        <dbReference type="Proteomes" id="UP000006755"/>
    </source>
</evidence>
<dbReference type="RefSeq" id="WP_008483463.1">
    <property type="nucleotide sequence ID" value="NZ_AMRI01000006.1"/>
</dbReference>
<dbReference type="PANTHER" id="PTHR38765">
    <property type="entry name" value="DUF484 DOMAIN-CONTAINING PROTEIN"/>
    <property type="match status" value="1"/>
</dbReference>
<dbReference type="Pfam" id="PF04340">
    <property type="entry name" value="DUF484"/>
    <property type="match status" value="1"/>
</dbReference>
<proteinExistence type="predicted"/>
<evidence type="ECO:0008006" key="3">
    <source>
        <dbReference type="Google" id="ProtNLM"/>
    </source>
</evidence>
<protein>
    <recommendedName>
        <fullName evidence="3">Phytochrome sensor protein</fullName>
    </recommendedName>
</protein>
<keyword evidence="2" id="KW-1185">Reference proteome</keyword>
<gene>
    <name evidence="1" type="ORF">B3C1_05502</name>
</gene>
<dbReference type="Proteomes" id="UP000006755">
    <property type="component" value="Unassembled WGS sequence"/>
</dbReference>
<reference evidence="1 2" key="1">
    <citation type="journal article" date="2012" name="J. Bacteriol.">
        <title>Genome Sequence of Gallaecimonas xiamenensis Type Strain 3-C-1.</title>
        <authorList>
            <person name="Lai Q."/>
            <person name="Wang L."/>
            <person name="Wang W."/>
            <person name="Shao Z."/>
        </authorList>
    </citation>
    <scope>NUCLEOTIDE SEQUENCE [LARGE SCALE GENOMIC DNA]</scope>
    <source>
        <strain evidence="1 2">3-C-1</strain>
    </source>
</reference>
<organism evidence="1 2">
    <name type="scientific">Gallaecimonas xiamenensis 3-C-1</name>
    <dbReference type="NCBI Taxonomy" id="745411"/>
    <lineage>
        <taxon>Bacteria</taxon>
        <taxon>Pseudomonadati</taxon>
        <taxon>Pseudomonadota</taxon>
        <taxon>Gammaproteobacteria</taxon>
        <taxon>Enterobacterales</taxon>
        <taxon>Gallaecimonadaceae</taxon>
        <taxon>Gallaecimonas</taxon>
    </lineage>
</organism>
<dbReference type="SUPFAM" id="SSF55781">
    <property type="entry name" value="GAF domain-like"/>
    <property type="match status" value="1"/>
</dbReference>
<dbReference type="OrthoDB" id="8525200at2"/>
<dbReference type="AlphaFoldDB" id="K2JZS6"/>
<sequence length="224" mass="25006">MSESNTASLLALDEDLIAEYLESNPDFFCRNPELLVRLRLPHGERGTVSLLERQLELARHRHRDLEEEITALLGVAAHNEQVARACHRLGVDVMGASTLDQLLALLSEGVRLHLGMEISRLVLCSRLAETQHKALATVYERLKKGPYFGRLTEDEKRLLLGHVPQRAESLALMPVRHQGQLLGIWVIASPDAGHFQPDMDALLISQLCEVLALRIAALSHGKLR</sequence>
<dbReference type="InterPro" id="IPR029016">
    <property type="entry name" value="GAF-like_dom_sf"/>
</dbReference>
<dbReference type="STRING" id="745411.B3C1_05502"/>
<name>K2JZS6_9GAMM</name>
<dbReference type="Gene3D" id="3.30.450.40">
    <property type="match status" value="1"/>
</dbReference>
<comment type="caution">
    <text evidence="1">The sequence shown here is derived from an EMBL/GenBank/DDBJ whole genome shotgun (WGS) entry which is preliminary data.</text>
</comment>